<protein>
    <submittedName>
        <fullName evidence="2">Predicted membrane protein</fullName>
    </submittedName>
</protein>
<gene>
    <name evidence="2" type="ORF">NCTC11807_00016</name>
</gene>
<evidence type="ECO:0000256" key="1">
    <source>
        <dbReference type="SAM" id="Phobius"/>
    </source>
</evidence>
<evidence type="ECO:0000313" key="2">
    <source>
        <dbReference type="EMBL" id="SUM66815.1"/>
    </source>
</evidence>
<dbReference type="AlphaFoldDB" id="A0A380GXZ0"/>
<keyword evidence="1" id="KW-1133">Transmembrane helix</keyword>
<dbReference type="Pfam" id="PF09991">
    <property type="entry name" value="DUF2232"/>
    <property type="match status" value="1"/>
</dbReference>
<feature type="transmembrane region" description="Helical" evidence="1">
    <location>
        <begin position="99"/>
        <end position="118"/>
    </location>
</feature>
<dbReference type="Proteomes" id="UP000255425">
    <property type="component" value="Unassembled WGS sequence"/>
</dbReference>
<proteinExistence type="predicted"/>
<keyword evidence="1" id="KW-0472">Membrane</keyword>
<dbReference type="EMBL" id="UHDZ01000001">
    <property type="protein sequence ID" value="SUM66815.1"/>
    <property type="molecule type" value="Genomic_DNA"/>
</dbReference>
<sequence length="303" mass="33873">MFSKIQPKATILAIISLVIVALVTHVLPVLGLILCLIATIPGVVIWNCSIQSFGISALVTVILTTLLGNTFVLSTMVLLLILSAITGQLLKEKASKERILYVSTTSLSLISLIGWMLLQTFEKIPKAAVLIKPFKDEIHDVILSSGLDSNYRQILEESFRQMTVQLPSYLIIVIFLFILINLIITFPILRKFKVATPIFKPLFAWQMSRTLLWVYLIVLICVMFANEPSIFQSIVLNFEVVLSLVMYIQGLSVIHFFGKAKKWPSFLTIMLMVVGTLISPATHIVGLLGVIDLCINLKRMIKK</sequence>
<accession>A0A380GXZ0</accession>
<feature type="transmembrane region" description="Helical" evidence="1">
    <location>
        <begin position="12"/>
        <end position="45"/>
    </location>
</feature>
<reference evidence="2 3" key="1">
    <citation type="submission" date="2018-06" db="EMBL/GenBank/DDBJ databases">
        <authorList>
            <consortium name="Pathogen Informatics"/>
            <person name="Doyle S."/>
        </authorList>
    </citation>
    <scope>NUCLEOTIDE SEQUENCE [LARGE SCALE GENOMIC DNA]</scope>
    <source>
        <strain evidence="2 3">NCTC11807</strain>
    </source>
</reference>
<name>A0A380GXZ0_9STAP</name>
<feature type="transmembrane region" description="Helical" evidence="1">
    <location>
        <begin position="169"/>
        <end position="189"/>
    </location>
</feature>
<keyword evidence="1" id="KW-0812">Transmembrane</keyword>
<dbReference type="InterPro" id="IPR018710">
    <property type="entry name" value="DUF2232"/>
</dbReference>
<evidence type="ECO:0000313" key="3">
    <source>
        <dbReference type="Proteomes" id="UP000255425"/>
    </source>
</evidence>
<feature type="transmembrane region" description="Helical" evidence="1">
    <location>
        <begin position="210"/>
        <end position="226"/>
    </location>
</feature>
<organism evidence="2 3">
    <name type="scientific">Staphylococcus saccharolyticus</name>
    <dbReference type="NCBI Taxonomy" id="33028"/>
    <lineage>
        <taxon>Bacteria</taxon>
        <taxon>Bacillati</taxon>
        <taxon>Bacillota</taxon>
        <taxon>Bacilli</taxon>
        <taxon>Bacillales</taxon>
        <taxon>Staphylococcaceae</taxon>
        <taxon>Staphylococcus</taxon>
    </lineage>
</organism>
<feature type="transmembrane region" description="Helical" evidence="1">
    <location>
        <begin position="238"/>
        <end position="257"/>
    </location>
</feature>
<dbReference type="PANTHER" id="PTHR41324:SF1">
    <property type="entry name" value="DUF2232 DOMAIN-CONTAINING PROTEIN"/>
    <property type="match status" value="1"/>
</dbReference>
<feature type="transmembrane region" description="Helical" evidence="1">
    <location>
        <begin position="269"/>
        <end position="291"/>
    </location>
</feature>
<feature type="transmembrane region" description="Helical" evidence="1">
    <location>
        <begin position="57"/>
        <end position="87"/>
    </location>
</feature>
<keyword evidence="3" id="KW-1185">Reference proteome</keyword>
<dbReference type="PANTHER" id="PTHR41324">
    <property type="entry name" value="MEMBRANE PROTEIN-RELATED"/>
    <property type="match status" value="1"/>
</dbReference>